<comment type="caution">
    <text evidence="3">The sequence shown here is derived from an EMBL/GenBank/DDBJ whole genome shotgun (WGS) entry which is preliminary data.</text>
</comment>
<dbReference type="InterPro" id="IPR001106">
    <property type="entry name" value="Aromatic_Lyase"/>
</dbReference>
<dbReference type="AlphaFoldDB" id="A0A0F4YXF1"/>
<gene>
    <name evidence="3" type="ORF">T310_2978</name>
</gene>
<dbReference type="GO" id="GO:0005737">
    <property type="term" value="C:cytoplasm"/>
    <property type="evidence" value="ECO:0007669"/>
    <property type="project" value="InterPro"/>
</dbReference>
<organism evidence="3 4">
    <name type="scientific">Rasamsonia emersonii (strain ATCC 16479 / CBS 393.64 / IMI 116815)</name>
    <dbReference type="NCBI Taxonomy" id="1408163"/>
    <lineage>
        <taxon>Eukaryota</taxon>
        <taxon>Fungi</taxon>
        <taxon>Dikarya</taxon>
        <taxon>Ascomycota</taxon>
        <taxon>Pezizomycotina</taxon>
        <taxon>Eurotiomycetes</taxon>
        <taxon>Eurotiomycetidae</taxon>
        <taxon>Eurotiales</taxon>
        <taxon>Trichocomaceae</taxon>
        <taxon>Rasamsonia</taxon>
    </lineage>
</organism>
<dbReference type="OrthoDB" id="10051290at2759"/>
<dbReference type="InterPro" id="IPR024083">
    <property type="entry name" value="Fumarase/histidase_N"/>
</dbReference>
<dbReference type="EMBL" id="LASV01000115">
    <property type="protein sequence ID" value="KKA22987.1"/>
    <property type="molecule type" value="Genomic_DNA"/>
</dbReference>
<dbReference type="EC" id="4.3.1.24" evidence="3"/>
<dbReference type="PANTHER" id="PTHR10362">
    <property type="entry name" value="HISTIDINE AMMONIA-LYASE"/>
    <property type="match status" value="1"/>
</dbReference>
<dbReference type="CDD" id="cd00332">
    <property type="entry name" value="PAL-HAL"/>
    <property type="match status" value="1"/>
</dbReference>
<evidence type="ECO:0000313" key="4">
    <source>
        <dbReference type="Proteomes" id="UP000053958"/>
    </source>
</evidence>
<dbReference type="RefSeq" id="XP_013329599.1">
    <property type="nucleotide sequence ID" value="XM_013474145.1"/>
</dbReference>
<dbReference type="STRING" id="1408163.A0A0F4YXF1"/>
<dbReference type="GeneID" id="25315329"/>
<reference evidence="3 4" key="1">
    <citation type="submission" date="2015-04" db="EMBL/GenBank/DDBJ databases">
        <authorList>
            <person name="Heijne W.H."/>
            <person name="Fedorova N.D."/>
            <person name="Nierman W.C."/>
            <person name="Vollebregt A.W."/>
            <person name="Zhao Z."/>
            <person name="Wu L."/>
            <person name="Kumar M."/>
            <person name="Stam H."/>
            <person name="van den Berg M.A."/>
            <person name="Pel H.J."/>
        </authorList>
    </citation>
    <scope>NUCLEOTIDE SEQUENCE [LARGE SCALE GENOMIC DNA]</scope>
    <source>
        <strain evidence="3 4">CBS 393.64</strain>
    </source>
</reference>
<dbReference type="NCBIfam" id="TIGR01226">
    <property type="entry name" value="phe_am_lyase"/>
    <property type="match status" value="1"/>
</dbReference>
<dbReference type="GO" id="GO:0045548">
    <property type="term" value="F:phenylalanine ammonia-lyase activity"/>
    <property type="evidence" value="ECO:0007669"/>
    <property type="project" value="UniProtKB-EC"/>
</dbReference>
<dbReference type="InterPro" id="IPR005922">
    <property type="entry name" value="Phe_NH3-lyase"/>
</dbReference>
<dbReference type="Gene3D" id="1.20.200.10">
    <property type="entry name" value="Fumarase/aspartase (Central domain)"/>
    <property type="match status" value="1"/>
</dbReference>
<name>A0A0F4YXF1_RASE3</name>
<dbReference type="GO" id="GO:0006559">
    <property type="term" value="P:L-phenylalanine catabolic process"/>
    <property type="evidence" value="ECO:0007669"/>
    <property type="project" value="InterPro"/>
</dbReference>
<evidence type="ECO:0000313" key="3">
    <source>
        <dbReference type="EMBL" id="KKA22987.1"/>
    </source>
</evidence>
<dbReference type="Pfam" id="PF00221">
    <property type="entry name" value="Lyase_aromatic"/>
    <property type="match status" value="1"/>
</dbReference>
<dbReference type="SUPFAM" id="SSF48557">
    <property type="entry name" value="L-aspartase-like"/>
    <property type="match status" value="1"/>
</dbReference>
<dbReference type="PROSITE" id="PS00488">
    <property type="entry name" value="PAL_HISTIDASE"/>
    <property type="match status" value="1"/>
</dbReference>
<proteinExistence type="inferred from homology"/>
<dbReference type="InterPro" id="IPR008948">
    <property type="entry name" value="L-Aspartase-like"/>
</dbReference>
<dbReference type="Proteomes" id="UP000053958">
    <property type="component" value="Unassembled WGS sequence"/>
</dbReference>
<evidence type="ECO:0000256" key="2">
    <source>
        <dbReference type="RuleBase" id="RU003954"/>
    </source>
</evidence>
<dbReference type="Gene3D" id="1.10.275.10">
    <property type="entry name" value="Fumarase/aspartase (N-terminal domain)"/>
    <property type="match status" value="1"/>
</dbReference>
<keyword evidence="2 3" id="KW-0456">Lyase</keyword>
<evidence type="ECO:0000256" key="1">
    <source>
        <dbReference type="ARBA" id="ARBA00007238"/>
    </source>
</evidence>
<keyword evidence="4" id="KW-1185">Reference proteome</keyword>
<comment type="similarity">
    <text evidence="1 2">Belongs to the PAL/histidase family.</text>
</comment>
<dbReference type="Gene3D" id="1.10.274.20">
    <property type="entry name" value="Phenylalanine ammonia-lyase 1, domain 3"/>
    <property type="match status" value="1"/>
</dbReference>
<sequence length="717" mass="76778">MDRPRDSFSSLLLSHWAKFTANVRAVNAGSWTCVVDGRNLDLASVVVIARYGGSVDLDPAAMRAITASAEAFQASLSKGLIVYGVNTGFGGSADTRPDAIEELQHALIRGLHYGVLADPTRRSPLQGALSLSNMAALLDNTALPIDHPTAATCMPEAWVRASMLVRLNSLAGGVSGTRLATVQALAQLINKDVVPRVPIRGSISASGDLSPLSYIGGVMQGKPSLTAWVGSRLPDGSRPVERADRALAQAGIEPISLGPKEGLAIVNGTAVSAGVAALVLHEAHLQAALSQVLTAMTVEALCGTDESFDPFLAKVRPHPGQIESARNIFAFLADSQLVHRSDGTEESSLRQDRYSIRTASQWIGPVLEDLTAAHRQILIEINSVTDNPLIDTEGARILHGGNFQAKVVTSAVEKIRQGCQTIGRMLSVQCTELINPATNRGLPPNLVVDEPSESYIWKGTDILVAALQSELGFLANPVASHVQTAEMGNQSLNSLALISARYTLDALDVLSQLAAAHLLALCQALDLRAMNLRFLEAFAGEFQAITTHAFSGILRDAAQLDDLQTRLWGALKMHLGRTAHMDSSKRFTYIMESLQPLILKSTPSSVETLSAMKSWMAQCSDRALELFSITRSQYRSQPDACPFLGAAARRMYSFVRGRLGVPFFGEDEIKTPDPAGLSDHSGHTAPSVGAFISTVYESIRSGALYDPVIECFRDAAR</sequence>
<dbReference type="InterPro" id="IPR022313">
    <property type="entry name" value="Phe/His_NH3-lyase_AS"/>
</dbReference>
<accession>A0A0F4YXF1</accession>
<dbReference type="InterPro" id="IPR023144">
    <property type="entry name" value="Phe_NH3-lyase_shielding_dom_sf"/>
</dbReference>
<protein>
    <submittedName>
        <fullName evidence="3">Phenylalanine ammonia-lyase</fullName>
        <ecNumber evidence="3">4.3.1.24</ecNumber>
    </submittedName>
</protein>